<protein>
    <submittedName>
        <fullName evidence="1">DUF6502 family protein</fullName>
    </submittedName>
</protein>
<gene>
    <name evidence="1" type="ORF">ACFOOG_00695</name>
</gene>
<dbReference type="EMBL" id="JBHRYR010000002">
    <property type="protein sequence ID" value="MFC3851333.1"/>
    <property type="molecule type" value="Genomic_DNA"/>
</dbReference>
<proteinExistence type="predicted"/>
<evidence type="ECO:0000313" key="2">
    <source>
        <dbReference type="Proteomes" id="UP001595617"/>
    </source>
</evidence>
<dbReference type="RefSeq" id="WP_380692474.1">
    <property type="nucleotide sequence ID" value="NZ_JBHRYR010000002.1"/>
</dbReference>
<comment type="caution">
    <text evidence="1">The sequence shown here is derived from an EMBL/GenBank/DDBJ whole genome shotgun (WGS) entry which is preliminary data.</text>
</comment>
<dbReference type="Proteomes" id="UP001595617">
    <property type="component" value="Unassembled WGS sequence"/>
</dbReference>
<accession>A0ABV7ZS22</accession>
<evidence type="ECO:0000313" key="1">
    <source>
        <dbReference type="EMBL" id="MFC3851333.1"/>
    </source>
</evidence>
<dbReference type="Pfam" id="PF20112">
    <property type="entry name" value="DUF6502"/>
    <property type="match status" value="1"/>
</dbReference>
<dbReference type="InterPro" id="IPR045445">
    <property type="entry name" value="DUF6502"/>
</dbReference>
<reference evidence="2" key="1">
    <citation type="journal article" date="2019" name="Int. J. Syst. Evol. Microbiol.">
        <title>The Global Catalogue of Microorganisms (GCM) 10K type strain sequencing project: providing services to taxonomists for standard genome sequencing and annotation.</title>
        <authorList>
            <consortium name="The Broad Institute Genomics Platform"/>
            <consortium name="The Broad Institute Genome Sequencing Center for Infectious Disease"/>
            <person name="Wu L."/>
            <person name="Ma J."/>
        </authorList>
    </citation>
    <scope>NUCLEOTIDE SEQUENCE [LARGE SCALE GENOMIC DNA]</scope>
    <source>
        <strain evidence="2">IBRC 10765</strain>
    </source>
</reference>
<keyword evidence="2" id="KW-1185">Reference proteome</keyword>
<organism evidence="1 2">
    <name type="scientific">Saccharospirillum mangrovi</name>
    <dbReference type="NCBI Taxonomy" id="2161747"/>
    <lineage>
        <taxon>Bacteria</taxon>
        <taxon>Pseudomonadati</taxon>
        <taxon>Pseudomonadota</taxon>
        <taxon>Gammaproteobacteria</taxon>
        <taxon>Oceanospirillales</taxon>
        <taxon>Saccharospirillaceae</taxon>
        <taxon>Saccharospirillum</taxon>
    </lineage>
</organism>
<sequence length="279" mass="30773">MNSSTVSPLHKALYRLLRPLLRIVLRNGMAYGEFNELVKRAYVDVALNDLAPNRKKPTDSHAAVLTGLTRKEVKRLREWIQNADEPASVPAQGRADRVVSGWVNDADFHDDQGEPAILPFDGPISFSTLVKRYSGDMPARALGNELCKQGVAQEDTNGWTLLKKAYIPLGDDSQLLRIFGSDVSAMLTTIDHNLTAAQHQEAPRFQRTVAYTKIPRSALPEWNALAHEEAQALLLRLNAWLAARDADVTGETPAEPLVRLGLSIFALEEASESDASNEP</sequence>
<name>A0ABV7ZS22_9GAMM</name>